<keyword evidence="6 11" id="KW-1133">Transmembrane helix</keyword>
<gene>
    <name evidence="13" type="ORF">CONPUDRAFT_107673</name>
</gene>
<proteinExistence type="inferred from homology"/>
<dbReference type="AlphaFoldDB" id="A0A5M3MJX3"/>
<feature type="transmembrane region" description="Helical" evidence="11">
    <location>
        <begin position="314"/>
        <end position="331"/>
    </location>
</feature>
<keyword evidence="8" id="KW-0325">Glycoprotein</keyword>
<sequence>MSKEQTVNTGLHQRRDNAGLLSRIETDPAHHLTGPFMTQTPLGGNTPSSDGSPVSTNGDGFPSIKTKPGFWDDIKTFRWIVNPASSFKILFFFVILWANWEVLAPYVAPSLSNPFEPLLFISHQVPSSLSDDPRYQKGYLDLVFVAFHIVFFCFLRQVITITIGHPAAKYFGIRKHAKVDRFGEQSYAVVYFAVMGAWGYRVMAQLPTYWFQSKCYWIDYPHWDMKPELKRYYLTHGAYWCQQLIVLLLGLEKPRKDYAELVVHHFVTIWLIGWSYLVNMTRLGNAVYLSMDIPDTFLSASMLLNYMRWEKSKTVAYIILLITWTYFRQWLNLKILWSVWFEYDLVSEAHRRWAPETGAWLTWWLKYQMFGPLLMLQFLNIFWYFLILRIGYRAVTQARLEDERSDDEDDGVKEDDEPSTNKKSN</sequence>
<feature type="transmembrane region" description="Helical" evidence="11">
    <location>
        <begin position="258"/>
        <end position="277"/>
    </location>
</feature>
<keyword evidence="7 9" id="KW-0472">Membrane</keyword>
<accession>A0A5M3MJX3</accession>
<evidence type="ECO:0000256" key="8">
    <source>
        <dbReference type="ARBA" id="ARBA00023180"/>
    </source>
</evidence>
<comment type="subcellular location">
    <subcellularLocation>
        <location evidence="1">Endoplasmic reticulum membrane</location>
        <topology evidence="1">Multi-pass membrane protein</topology>
    </subcellularLocation>
</comment>
<dbReference type="GO" id="GO:0005789">
    <property type="term" value="C:endoplasmic reticulum membrane"/>
    <property type="evidence" value="ECO:0007669"/>
    <property type="project" value="UniProtKB-SubCell"/>
</dbReference>
<dbReference type="Proteomes" id="UP000053558">
    <property type="component" value="Unassembled WGS sequence"/>
</dbReference>
<feature type="region of interest" description="Disordered" evidence="10">
    <location>
        <begin position="401"/>
        <end position="425"/>
    </location>
</feature>
<evidence type="ECO:0000256" key="3">
    <source>
        <dbReference type="ARBA" id="ARBA00022679"/>
    </source>
</evidence>
<dbReference type="InterPro" id="IPR006634">
    <property type="entry name" value="TLC-dom"/>
</dbReference>
<dbReference type="KEGG" id="cput:CONPUDRAFT_107673"/>
<feature type="compositionally biased region" description="Polar residues" evidence="10">
    <location>
        <begin position="36"/>
        <end position="58"/>
    </location>
</feature>
<dbReference type="OMA" id="YLIGAPY"/>
<name>A0A5M3MJX3_CONPW</name>
<evidence type="ECO:0000256" key="7">
    <source>
        <dbReference type="ARBA" id="ARBA00023136"/>
    </source>
</evidence>
<evidence type="ECO:0000256" key="5">
    <source>
        <dbReference type="ARBA" id="ARBA00022824"/>
    </source>
</evidence>
<feature type="region of interest" description="Disordered" evidence="10">
    <location>
        <begin position="32"/>
        <end position="58"/>
    </location>
</feature>
<evidence type="ECO:0000256" key="1">
    <source>
        <dbReference type="ARBA" id="ARBA00004477"/>
    </source>
</evidence>
<reference evidence="14" key="1">
    <citation type="journal article" date="2012" name="Science">
        <title>The Paleozoic origin of enzymatic lignin decomposition reconstructed from 31 fungal genomes.</title>
        <authorList>
            <person name="Floudas D."/>
            <person name="Binder M."/>
            <person name="Riley R."/>
            <person name="Barry K."/>
            <person name="Blanchette R.A."/>
            <person name="Henrissat B."/>
            <person name="Martinez A.T."/>
            <person name="Otillar R."/>
            <person name="Spatafora J.W."/>
            <person name="Yadav J.S."/>
            <person name="Aerts A."/>
            <person name="Benoit I."/>
            <person name="Boyd A."/>
            <person name="Carlson A."/>
            <person name="Copeland A."/>
            <person name="Coutinho P.M."/>
            <person name="de Vries R.P."/>
            <person name="Ferreira P."/>
            <person name="Findley K."/>
            <person name="Foster B."/>
            <person name="Gaskell J."/>
            <person name="Glotzer D."/>
            <person name="Gorecki P."/>
            <person name="Heitman J."/>
            <person name="Hesse C."/>
            <person name="Hori C."/>
            <person name="Igarashi K."/>
            <person name="Jurgens J.A."/>
            <person name="Kallen N."/>
            <person name="Kersten P."/>
            <person name="Kohler A."/>
            <person name="Kuees U."/>
            <person name="Kumar T.K.A."/>
            <person name="Kuo A."/>
            <person name="LaButti K."/>
            <person name="Larrondo L.F."/>
            <person name="Lindquist E."/>
            <person name="Ling A."/>
            <person name="Lombard V."/>
            <person name="Lucas S."/>
            <person name="Lundell T."/>
            <person name="Martin R."/>
            <person name="McLaughlin D.J."/>
            <person name="Morgenstern I."/>
            <person name="Morin E."/>
            <person name="Murat C."/>
            <person name="Nagy L.G."/>
            <person name="Nolan M."/>
            <person name="Ohm R.A."/>
            <person name="Patyshakuliyeva A."/>
            <person name="Rokas A."/>
            <person name="Ruiz-Duenas F.J."/>
            <person name="Sabat G."/>
            <person name="Salamov A."/>
            <person name="Samejima M."/>
            <person name="Schmutz J."/>
            <person name="Slot J.C."/>
            <person name="St John F."/>
            <person name="Stenlid J."/>
            <person name="Sun H."/>
            <person name="Sun S."/>
            <person name="Syed K."/>
            <person name="Tsang A."/>
            <person name="Wiebenga A."/>
            <person name="Young D."/>
            <person name="Pisabarro A."/>
            <person name="Eastwood D.C."/>
            <person name="Martin F."/>
            <person name="Cullen D."/>
            <person name="Grigoriev I.V."/>
            <person name="Hibbett D.S."/>
        </authorList>
    </citation>
    <scope>NUCLEOTIDE SEQUENCE [LARGE SCALE GENOMIC DNA]</scope>
    <source>
        <strain evidence="14">RWD-64-598 SS2</strain>
    </source>
</reference>
<evidence type="ECO:0000259" key="12">
    <source>
        <dbReference type="PROSITE" id="PS50922"/>
    </source>
</evidence>
<dbReference type="GO" id="GO:0046513">
    <property type="term" value="P:ceramide biosynthetic process"/>
    <property type="evidence" value="ECO:0007669"/>
    <property type="project" value="InterPro"/>
</dbReference>
<dbReference type="GeneID" id="19198655"/>
<organism evidence="13 14">
    <name type="scientific">Coniophora puteana (strain RWD-64-598)</name>
    <name type="common">Brown rot fungus</name>
    <dbReference type="NCBI Taxonomy" id="741705"/>
    <lineage>
        <taxon>Eukaryota</taxon>
        <taxon>Fungi</taxon>
        <taxon>Dikarya</taxon>
        <taxon>Basidiomycota</taxon>
        <taxon>Agaricomycotina</taxon>
        <taxon>Agaricomycetes</taxon>
        <taxon>Agaricomycetidae</taxon>
        <taxon>Boletales</taxon>
        <taxon>Coniophorineae</taxon>
        <taxon>Coniophoraceae</taxon>
        <taxon>Coniophora</taxon>
    </lineage>
</organism>
<feature type="transmembrane region" description="Helical" evidence="11">
    <location>
        <begin position="142"/>
        <end position="168"/>
    </location>
</feature>
<dbReference type="GO" id="GO:0050291">
    <property type="term" value="F:sphingosine N-acyltransferase activity"/>
    <property type="evidence" value="ECO:0007669"/>
    <property type="project" value="InterPro"/>
</dbReference>
<feature type="transmembrane region" description="Helical" evidence="11">
    <location>
        <begin position="369"/>
        <end position="390"/>
    </location>
</feature>
<dbReference type="SMART" id="SM00724">
    <property type="entry name" value="TLC"/>
    <property type="match status" value="1"/>
</dbReference>
<evidence type="ECO:0000256" key="10">
    <source>
        <dbReference type="SAM" id="MobiDB-lite"/>
    </source>
</evidence>
<keyword evidence="3" id="KW-0808">Transferase</keyword>
<dbReference type="EMBL" id="JH711581">
    <property type="protein sequence ID" value="EIW79356.1"/>
    <property type="molecule type" value="Genomic_DNA"/>
</dbReference>
<feature type="compositionally biased region" description="Acidic residues" evidence="10">
    <location>
        <begin position="403"/>
        <end position="418"/>
    </location>
</feature>
<dbReference type="RefSeq" id="XP_007771006.1">
    <property type="nucleotide sequence ID" value="XM_007772816.1"/>
</dbReference>
<evidence type="ECO:0000256" key="9">
    <source>
        <dbReference type="PROSITE-ProRule" id="PRU00205"/>
    </source>
</evidence>
<comment type="similarity">
    <text evidence="2">Belongs to the sphingosine N-acyltransferase family.</text>
</comment>
<feature type="transmembrane region" description="Helical" evidence="11">
    <location>
        <begin position="89"/>
        <end position="108"/>
    </location>
</feature>
<evidence type="ECO:0000256" key="6">
    <source>
        <dbReference type="ARBA" id="ARBA00022989"/>
    </source>
</evidence>
<evidence type="ECO:0000256" key="11">
    <source>
        <dbReference type="SAM" id="Phobius"/>
    </source>
</evidence>
<keyword evidence="14" id="KW-1185">Reference proteome</keyword>
<dbReference type="PANTHER" id="PTHR12560:SF11">
    <property type="entry name" value="CERAMIDE SYNTHASE LAC1-RELATED"/>
    <property type="match status" value="1"/>
</dbReference>
<keyword evidence="4 9" id="KW-0812">Transmembrane</keyword>
<evidence type="ECO:0000313" key="14">
    <source>
        <dbReference type="Proteomes" id="UP000053558"/>
    </source>
</evidence>
<evidence type="ECO:0000313" key="13">
    <source>
        <dbReference type="EMBL" id="EIW79356.1"/>
    </source>
</evidence>
<dbReference type="PROSITE" id="PS50922">
    <property type="entry name" value="TLC"/>
    <property type="match status" value="1"/>
</dbReference>
<dbReference type="InterPro" id="IPR016439">
    <property type="entry name" value="Lag1/Lac1-like"/>
</dbReference>
<protein>
    <submittedName>
        <fullName evidence="13">Longevity assurance proteins LAG1 LAC1</fullName>
    </submittedName>
</protein>
<comment type="caution">
    <text evidence="13">The sequence shown here is derived from an EMBL/GenBank/DDBJ whole genome shotgun (WGS) entry which is preliminary data.</text>
</comment>
<evidence type="ECO:0000256" key="4">
    <source>
        <dbReference type="ARBA" id="ARBA00022692"/>
    </source>
</evidence>
<feature type="transmembrane region" description="Helical" evidence="11">
    <location>
        <begin position="189"/>
        <end position="212"/>
    </location>
</feature>
<keyword evidence="5" id="KW-0256">Endoplasmic reticulum</keyword>
<evidence type="ECO:0000256" key="2">
    <source>
        <dbReference type="ARBA" id="ARBA00009808"/>
    </source>
</evidence>
<dbReference type="OrthoDB" id="3053196at2759"/>
<dbReference type="Pfam" id="PF03798">
    <property type="entry name" value="TRAM_LAG1_CLN8"/>
    <property type="match status" value="1"/>
</dbReference>
<feature type="domain" description="TLC" evidence="12">
    <location>
        <begin position="177"/>
        <end position="396"/>
    </location>
</feature>
<dbReference type="PANTHER" id="PTHR12560">
    <property type="entry name" value="LONGEVITY ASSURANCE FACTOR 1 LAG1"/>
    <property type="match status" value="1"/>
</dbReference>